<evidence type="ECO:0000256" key="8">
    <source>
        <dbReference type="ARBA" id="ARBA00023077"/>
    </source>
</evidence>
<evidence type="ECO:0000313" key="17">
    <source>
        <dbReference type="Proteomes" id="UP000319148"/>
    </source>
</evidence>
<evidence type="ECO:0000256" key="13">
    <source>
        <dbReference type="SAM" id="SignalP"/>
    </source>
</evidence>
<keyword evidence="17" id="KW-1185">Reference proteome</keyword>
<evidence type="ECO:0000256" key="5">
    <source>
        <dbReference type="ARBA" id="ARBA00022692"/>
    </source>
</evidence>
<keyword evidence="7" id="KW-0406">Ion transport</keyword>
<dbReference type="PANTHER" id="PTHR32552">
    <property type="entry name" value="FERRICHROME IRON RECEPTOR-RELATED"/>
    <property type="match status" value="1"/>
</dbReference>
<feature type="signal peptide" evidence="13">
    <location>
        <begin position="1"/>
        <end position="30"/>
    </location>
</feature>
<keyword evidence="16" id="KW-0675">Receptor</keyword>
<evidence type="ECO:0000256" key="4">
    <source>
        <dbReference type="ARBA" id="ARBA00022496"/>
    </source>
</evidence>
<evidence type="ECO:0000256" key="6">
    <source>
        <dbReference type="ARBA" id="ARBA00023004"/>
    </source>
</evidence>
<comment type="similarity">
    <text evidence="11 12">Belongs to the TonB-dependent receptor family.</text>
</comment>
<dbReference type="InterPro" id="IPR000531">
    <property type="entry name" value="Beta-barrel_TonB"/>
</dbReference>
<gene>
    <name evidence="16" type="ORF">FIV46_09340</name>
</gene>
<feature type="domain" description="TonB-dependent receptor-like beta-barrel" evidence="14">
    <location>
        <begin position="254"/>
        <end position="706"/>
    </location>
</feature>
<keyword evidence="6" id="KW-0408">Iron</keyword>
<dbReference type="SUPFAM" id="SSF56935">
    <property type="entry name" value="Porins"/>
    <property type="match status" value="1"/>
</dbReference>
<evidence type="ECO:0000256" key="10">
    <source>
        <dbReference type="ARBA" id="ARBA00023237"/>
    </source>
</evidence>
<dbReference type="PANTHER" id="PTHR32552:SF81">
    <property type="entry name" value="TONB-DEPENDENT OUTER MEMBRANE RECEPTOR"/>
    <property type="match status" value="1"/>
</dbReference>
<evidence type="ECO:0000256" key="3">
    <source>
        <dbReference type="ARBA" id="ARBA00022452"/>
    </source>
</evidence>
<evidence type="ECO:0000256" key="11">
    <source>
        <dbReference type="PROSITE-ProRule" id="PRU01360"/>
    </source>
</evidence>
<name>A0A501PJ40_9PROT</name>
<dbReference type="Pfam" id="PF00593">
    <property type="entry name" value="TonB_dep_Rec_b-barrel"/>
    <property type="match status" value="1"/>
</dbReference>
<evidence type="ECO:0000256" key="9">
    <source>
        <dbReference type="ARBA" id="ARBA00023136"/>
    </source>
</evidence>
<evidence type="ECO:0000313" key="16">
    <source>
        <dbReference type="EMBL" id="TPD60245.1"/>
    </source>
</evidence>
<dbReference type="Gene3D" id="2.40.170.20">
    <property type="entry name" value="TonB-dependent receptor, beta-barrel domain"/>
    <property type="match status" value="1"/>
</dbReference>
<evidence type="ECO:0000256" key="1">
    <source>
        <dbReference type="ARBA" id="ARBA00004571"/>
    </source>
</evidence>
<keyword evidence="9 11" id="KW-0472">Membrane</keyword>
<dbReference type="PROSITE" id="PS52016">
    <property type="entry name" value="TONB_DEPENDENT_REC_3"/>
    <property type="match status" value="1"/>
</dbReference>
<evidence type="ECO:0000259" key="15">
    <source>
        <dbReference type="Pfam" id="PF07715"/>
    </source>
</evidence>
<dbReference type="InterPro" id="IPR036942">
    <property type="entry name" value="Beta-barrel_TonB_sf"/>
</dbReference>
<reference evidence="17" key="1">
    <citation type="submission" date="2019-06" db="EMBL/GenBank/DDBJ databases">
        <title>The complete genome of Emcibacter congregatus ZYLT.</title>
        <authorList>
            <person name="Zhao Z."/>
        </authorList>
    </citation>
    <scope>NUCLEOTIDE SEQUENCE [LARGE SCALE GENOMIC DNA]</scope>
    <source>
        <strain evidence="17">MCCC 1A06723</strain>
    </source>
</reference>
<dbReference type="Proteomes" id="UP000319148">
    <property type="component" value="Unassembled WGS sequence"/>
</dbReference>
<dbReference type="AlphaFoldDB" id="A0A501PJ40"/>
<keyword evidence="3 11" id="KW-1134">Transmembrane beta strand</keyword>
<dbReference type="InterPro" id="IPR039426">
    <property type="entry name" value="TonB-dep_rcpt-like"/>
</dbReference>
<evidence type="ECO:0000256" key="2">
    <source>
        <dbReference type="ARBA" id="ARBA00022448"/>
    </source>
</evidence>
<sequence>MTSSRLIRLLGTTSLLGSLAVTGSVQGASAAEEIMILEEVVVTARMRSESLQEVPLSETAFSAQAIEDARIDTAGDFLALTPNVSLAEAQSAGTSFLTIRGVSQVRNGESPVAVVVDDVLQINSRQLTQPMFDIESIEVLRGPQGALYGRNATGGAILITTKKPGNEFEGSVRASYGTGEDYILQGSVSGPIVKDKLLFRVAGRYQNKDGYFTNKYLNEKVDYLEDVAVRAMLNWNISDNVTLDLRGSILRTDGGANNFQYQAVVYDGDSCFSSNPFGGTNVGADVVSRDFCGTNIGENERDVDEFSAKLTVETDAATFTNIFSYNRVTEYVAADQFPYTAAVDVFGIFDGTQTQYVDVDAWSNEFRIASPSDQALTWMVGAYYLKTDRFISTTTGDDNEMGFERIERLPAFDSTINPTLSFLADDNDNEAWALFGNAAYNVTDKLEVAVAVRYDEDHRKQTVSEYNTSGTQGAVNEQTYSKFQPKVTAKYSFTDDVSAYASWGIGFRSGQFNQNGVGAVAADAGTNGVSDVVKQEENETFEIGFKSELLDNRLRLNGAVFHTKLDNPLYFVFIGSVGAQVLVNIDEVELQGFELEAAATLGEGLDIVAGFGYTDSEIKSYAVDPAQEGNNAPYIPETTFNLGVQYRTAITQDYELLARADYERRGAQYWDAENSTARSAINLVNARIGIENVDQGWSITGSVNNLTDEKYNSEWVSGGFSHPAAPRTWHIDLRYNF</sequence>
<keyword evidence="8 12" id="KW-0798">TonB box</keyword>
<keyword evidence="5 11" id="KW-0812">Transmembrane</keyword>
<evidence type="ECO:0000256" key="12">
    <source>
        <dbReference type="RuleBase" id="RU003357"/>
    </source>
</evidence>
<proteinExistence type="inferred from homology"/>
<evidence type="ECO:0000256" key="7">
    <source>
        <dbReference type="ARBA" id="ARBA00023065"/>
    </source>
</evidence>
<evidence type="ECO:0000259" key="14">
    <source>
        <dbReference type="Pfam" id="PF00593"/>
    </source>
</evidence>
<dbReference type="InterPro" id="IPR012910">
    <property type="entry name" value="Plug_dom"/>
</dbReference>
<dbReference type="CDD" id="cd01347">
    <property type="entry name" value="ligand_gated_channel"/>
    <property type="match status" value="1"/>
</dbReference>
<feature type="domain" description="TonB-dependent receptor plug" evidence="15">
    <location>
        <begin position="51"/>
        <end position="156"/>
    </location>
</feature>
<dbReference type="OrthoDB" id="7413795at2"/>
<keyword evidence="4" id="KW-0410">Iron transport</keyword>
<dbReference type="EMBL" id="VFIY01000008">
    <property type="protein sequence ID" value="TPD60245.1"/>
    <property type="molecule type" value="Genomic_DNA"/>
</dbReference>
<comment type="subcellular location">
    <subcellularLocation>
        <location evidence="1 11">Cell outer membrane</location>
        <topology evidence="1 11">Multi-pass membrane protein</topology>
    </subcellularLocation>
</comment>
<dbReference type="RefSeq" id="WP_139940655.1">
    <property type="nucleotide sequence ID" value="NZ_JBHSYP010000027.1"/>
</dbReference>
<protein>
    <submittedName>
        <fullName evidence="16">TonB-dependent receptor</fullName>
    </submittedName>
</protein>
<dbReference type="GO" id="GO:0009279">
    <property type="term" value="C:cell outer membrane"/>
    <property type="evidence" value="ECO:0007669"/>
    <property type="project" value="UniProtKB-SubCell"/>
</dbReference>
<comment type="caution">
    <text evidence="16">The sequence shown here is derived from an EMBL/GenBank/DDBJ whole genome shotgun (WGS) entry which is preliminary data.</text>
</comment>
<keyword evidence="2 11" id="KW-0813">Transport</keyword>
<keyword evidence="10 11" id="KW-0998">Cell outer membrane</keyword>
<accession>A0A501PJ40</accession>
<keyword evidence="13" id="KW-0732">Signal</keyword>
<dbReference type="GO" id="GO:0006826">
    <property type="term" value="P:iron ion transport"/>
    <property type="evidence" value="ECO:0007669"/>
    <property type="project" value="UniProtKB-KW"/>
</dbReference>
<feature type="chain" id="PRO_5021310860" evidence="13">
    <location>
        <begin position="31"/>
        <end position="737"/>
    </location>
</feature>
<dbReference type="Pfam" id="PF07715">
    <property type="entry name" value="Plug"/>
    <property type="match status" value="1"/>
</dbReference>
<organism evidence="16 17">
    <name type="scientific">Emcibacter nanhaiensis</name>
    <dbReference type="NCBI Taxonomy" id="1505037"/>
    <lineage>
        <taxon>Bacteria</taxon>
        <taxon>Pseudomonadati</taxon>
        <taxon>Pseudomonadota</taxon>
        <taxon>Alphaproteobacteria</taxon>
        <taxon>Emcibacterales</taxon>
        <taxon>Emcibacteraceae</taxon>
        <taxon>Emcibacter</taxon>
    </lineage>
</organism>